<evidence type="ECO:0000313" key="11">
    <source>
        <dbReference type="Proteomes" id="UP000431744"/>
    </source>
</evidence>
<sequence length="439" mass="46192">MFVRIRNTPLDYAWGTDGEITRLLGDGGDSACEPRTDGGPEAELWLGAHQGAPSRIVDRELVGGAVDLREWIEADPATTLGPLAGTLREGERARLPFLLKVLAAGAPLSLQAHPSLEHARDGFARENALGIPIDAPLRNYRDPWHKPELLLALSDTMEAVAGFRRNSEVIAVLDALIAARDAQAATPVAAGADALAAFRARLAKVSDEPGRREVVAWLLARGADAVGVTEAVVEASRTVVAAATAGVTPAPTELERVTETVTLLADRYPGDPGVVIALLLNRITLRRGEALFVGAGSMHAYLRGVGVEIMASSDNVLRGGLTPKHVDVPELLRILDASEVSQPLLESVDLGDGVFDFRPDVADFRLLRVTRADRDGPSAIDAPGPAIILGLSGEARVRGNAGAVRLRAGAAVYATPDEGRLEIEGECDALIATVGAPPV</sequence>
<name>A0A6H9WS31_9MICO</name>
<dbReference type="GO" id="GO:0004476">
    <property type="term" value="F:mannose-6-phosphate isomerase activity"/>
    <property type="evidence" value="ECO:0007669"/>
    <property type="project" value="UniProtKB-EC"/>
</dbReference>
<dbReference type="PIRSF" id="PIRSF001480">
    <property type="entry name" value="Mannose-6-phosphate_isomerase"/>
    <property type="match status" value="1"/>
</dbReference>
<evidence type="ECO:0000256" key="7">
    <source>
        <dbReference type="PIRSR" id="PIRSR001480-1"/>
    </source>
</evidence>
<comment type="cofactor">
    <cofactor evidence="8">
        <name>Zn(2+)</name>
        <dbReference type="ChEBI" id="CHEBI:29105"/>
    </cofactor>
    <text evidence="8">Binds 1 zinc ion per subunit.</text>
</comment>
<dbReference type="OrthoDB" id="9792649at2"/>
<dbReference type="Gene3D" id="2.60.120.10">
    <property type="entry name" value="Jelly Rolls"/>
    <property type="match status" value="2"/>
</dbReference>
<comment type="similarity">
    <text evidence="2">Belongs to the mannose-6-phosphate isomerase type 1 family.</text>
</comment>
<dbReference type="GO" id="GO:0005829">
    <property type="term" value="C:cytosol"/>
    <property type="evidence" value="ECO:0007669"/>
    <property type="project" value="TreeGrafter"/>
</dbReference>
<dbReference type="PANTHER" id="PTHR10309:SF0">
    <property type="entry name" value="MANNOSE-6-PHOSPHATE ISOMERASE"/>
    <property type="match status" value="1"/>
</dbReference>
<reference evidence="10 11" key="1">
    <citation type="submission" date="2019-09" db="EMBL/GenBank/DDBJ databases">
        <title>Phylogeny of genus Pseudoclavibacter and closely related genus.</title>
        <authorList>
            <person name="Li Y."/>
        </authorList>
    </citation>
    <scope>NUCLEOTIDE SEQUENCE [LARGE SCALE GENOMIC DNA]</scope>
    <source>
        <strain evidence="10 11">EGI 60007</strain>
    </source>
</reference>
<dbReference type="NCBIfam" id="TIGR00218">
    <property type="entry name" value="manA"/>
    <property type="match status" value="1"/>
</dbReference>
<dbReference type="EC" id="5.3.1.8" evidence="3"/>
<feature type="binding site" evidence="8">
    <location>
        <position position="113"/>
    </location>
    <ligand>
        <name>Zn(2+)</name>
        <dbReference type="ChEBI" id="CHEBI:29105"/>
    </ligand>
</feature>
<keyword evidence="4 8" id="KW-0479">Metal-binding</keyword>
<evidence type="ECO:0000256" key="4">
    <source>
        <dbReference type="ARBA" id="ARBA00022723"/>
    </source>
</evidence>
<dbReference type="InterPro" id="IPR001250">
    <property type="entry name" value="Man6P_Isoase-1"/>
</dbReference>
<dbReference type="PANTHER" id="PTHR10309">
    <property type="entry name" value="MANNOSE-6-PHOSPHATE ISOMERASE"/>
    <property type="match status" value="1"/>
</dbReference>
<feature type="binding site" evidence="8">
    <location>
        <position position="111"/>
    </location>
    <ligand>
        <name>Zn(2+)</name>
        <dbReference type="ChEBI" id="CHEBI:29105"/>
    </ligand>
</feature>
<evidence type="ECO:0000256" key="2">
    <source>
        <dbReference type="ARBA" id="ARBA00010772"/>
    </source>
</evidence>
<proteinExistence type="inferred from homology"/>
<organism evidence="10 11">
    <name type="scientific">Pseudoclavibacter endophyticus</name>
    <dbReference type="NCBI Taxonomy" id="1778590"/>
    <lineage>
        <taxon>Bacteria</taxon>
        <taxon>Bacillati</taxon>
        <taxon>Actinomycetota</taxon>
        <taxon>Actinomycetes</taxon>
        <taxon>Micrococcales</taxon>
        <taxon>Microbacteriaceae</taxon>
        <taxon>Pseudoclavibacter</taxon>
    </lineage>
</organism>
<feature type="domain" description="Phosphomannose isomerase type I catalytic" evidence="9">
    <location>
        <begin position="4"/>
        <end position="164"/>
    </location>
</feature>
<dbReference type="InterPro" id="IPR046457">
    <property type="entry name" value="PMI_typeI_cat"/>
</dbReference>
<dbReference type="InterPro" id="IPR011051">
    <property type="entry name" value="RmlC_Cupin_sf"/>
</dbReference>
<comment type="catalytic activity">
    <reaction evidence="1">
        <text>D-mannose 6-phosphate = D-fructose 6-phosphate</text>
        <dbReference type="Rhea" id="RHEA:12356"/>
        <dbReference type="ChEBI" id="CHEBI:58735"/>
        <dbReference type="ChEBI" id="CHEBI:61527"/>
        <dbReference type="EC" id="5.3.1.8"/>
    </reaction>
</comment>
<dbReference type="Pfam" id="PF20511">
    <property type="entry name" value="PMI_typeI_cat"/>
    <property type="match status" value="1"/>
</dbReference>
<dbReference type="CDD" id="cd07011">
    <property type="entry name" value="cupin_PMI_type_I_N"/>
    <property type="match status" value="1"/>
</dbReference>
<comment type="caution">
    <text evidence="10">The sequence shown here is derived from an EMBL/GenBank/DDBJ whole genome shotgun (WGS) entry which is preliminary data.</text>
</comment>
<feature type="binding site" evidence="8">
    <location>
        <position position="148"/>
    </location>
    <ligand>
        <name>Zn(2+)</name>
        <dbReference type="ChEBI" id="CHEBI:29105"/>
    </ligand>
</feature>
<dbReference type="InterPro" id="IPR016305">
    <property type="entry name" value="Mannose-6-P_Isomerase"/>
</dbReference>
<dbReference type="PRINTS" id="PR00714">
    <property type="entry name" value="MAN6PISMRASE"/>
</dbReference>
<dbReference type="GO" id="GO:0009298">
    <property type="term" value="P:GDP-mannose biosynthetic process"/>
    <property type="evidence" value="ECO:0007669"/>
    <property type="project" value="InterPro"/>
</dbReference>
<dbReference type="Gene3D" id="1.10.441.10">
    <property type="entry name" value="Phosphomannose Isomerase, domain 2"/>
    <property type="match status" value="1"/>
</dbReference>
<keyword evidence="5 8" id="KW-0862">Zinc</keyword>
<dbReference type="EMBL" id="WBJY01000001">
    <property type="protein sequence ID" value="KAB1649124.1"/>
    <property type="molecule type" value="Genomic_DNA"/>
</dbReference>
<feature type="binding site" evidence="8">
    <location>
        <position position="299"/>
    </location>
    <ligand>
        <name>Zn(2+)</name>
        <dbReference type="ChEBI" id="CHEBI:29105"/>
    </ligand>
</feature>
<evidence type="ECO:0000256" key="3">
    <source>
        <dbReference type="ARBA" id="ARBA00011956"/>
    </source>
</evidence>
<evidence type="ECO:0000256" key="8">
    <source>
        <dbReference type="PIRSR" id="PIRSR001480-2"/>
    </source>
</evidence>
<dbReference type="GO" id="GO:0005975">
    <property type="term" value="P:carbohydrate metabolic process"/>
    <property type="evidence" value="ECO:0007669"/>
    <property type="project" value="InterPro"/>
</dbReference>
<protein>
    <recommendedName>
        <fullName evidence="3">mannose-6-phosphate isomerase</fullName>
        <ecNumber evidence="3">5.3.1.8</ecNumber>
    </recommendedName>
</protein>
<dbReference type="RefSeq" id="WP_158027716.1">
    <property type="nucleotide sequence ID" value="NZ_BMHG01000001.1"/>
</dbReference>
<dbReference type="Proteomes" id="UP000431744">
    <property type="component" value="Unassembled WGS sequence"/>
</dbReference>
<evidence type="ECO:0000256" key="5">
    <source>
        <dbReference type="ARBA" id="ARBA00022833"/>
    </source>
</evidence>
<gene>
    <name evidence="10" type="primary">manA</name>
    <name evidence="10" type="ORF">F8O04_02245</name>
</gene>
<feature type="active site" evidence="7">
    <location>
        <position position="318"/>
    </location>
</feature>
<evidence type="ECO:0000313" key="10">
    <source>
        <dbReference type="EMBL" id="KAB1649124.1"/>
    </source>
</evidence>
<dbReference type="AlphaFoldDB" id="A0A6H9WS31"/>
<dbReference type="SUPFAM" id="SSF51182">
    <property type="entry name" value="RmlC-like cupins"/>
    <property type="match status" value="1"/>
</dbReference>
<accession>A0A6H9WS31</accession>
<dbReference type="GO" id="GO:0008270">
    <property type="term" value="F:zinc ion binding"/>
    <property type="evidence" value="ECO:0007669"/>
    <property type="project" value="InterPro"/>
</dbReference>
<evidence type="ECO:0000259" key="9">
    <source>
        <dbReference type="Pfam" id="PF20511"/>
    </source>
</evidence>
<keyword evidence="11" id="KW-1185">Reference proteome</keyword>
<dbReference type="InterPro" id="IPR014710">
    <property type="entry name" value="RmlC-like_jellyroll"/>
</dbReference>
<evidence type="ECO:0000256" key="1">
    <source>
        <dbReference type="ARBA" id="ARBA00000757"/>
    </source>
</evidence>
<evidence type="ECO:0000256" key="6">
    <source>
        <dbReference type="ARBA" id="ARBA00023235"/>
    </source>
</evidence>
<keyword evidence="6 10" id="KW-0413">Isomerase</keyword>